<evidence type="ECO:0000259" key="4">
    <source>
        <dbReference type="PROSITE" id="PS51350"/>
    </source>
</evidence>
<evidence type="ECO:0000256" key="2">
    <source>
        <dbReference type="ARBA" id="ARBA00022490"/>
    </source>
</evidence>
<accession>A0A4R8WDI8</accession>
<dbReference type="RefSeq" id="WP_134508197.1">
    <property type="nucleotide sequence ID" value="NZ_SOFM01000021.1"/>
</dbReference>
<dbReference type="GO" id="GO:0009401">
    <property type="term" value="P:phosphoenolpyruvate-dependent sugar phosphotransferase system"/>
    <property type="evidence" value="ECO:0007669"/>
    <property type="project" value="UniProtKB-KW"/>
</dbReference>
<keyword evidence="6" id="KW-1185">Reference proteome</keyword>
<gene>
    <name evidence="5" type="ORF">E3O32_07590</name>
</gene>
<dbReference type="InterPro" id="IPR000032">
    <property type="entry name" value="HPr-like"/>
</dbReference>
<name>A0A4R8WDI8_9MICO</name>
<dbReference type="SUPFAM" id="SSF55594">
    <property type="entry name" value="HPr-like"/>
    <property type="match status" value="1"/>
</dbReference>
<dbReference type="AlphaFoldDB" id="A0A4R8WDI8"/>
<dbReference type="Proteomes" id="UP000297643">
    <property type="component" value="Unassembled WGS sequence"/>
</dbReference>
<protein>
    <submittedName>
        <fullName evidence="5">HPr family phosphocarrier protein</fullName>
    </submittedName>
</protein>
<dbReference type="Pfam" id="PF00381">
    <property type="entry name" value="PTS-HPr"/>
    <property type="match status" value="1"/>
</dbReference>
<organism evidence="5 6">
    <name type="scientific">Cryobacterium mannosilyticum</name>
    <dbReference type="NCBI Taxonomy" id="1259190"/>
    <lineage>
        <taxon>Bacteria</taxon>
        <taxon>Bacillati</taxon>
        <taxon>Actinomycetota</taxon>
        <taxon>Actinomycetes</taxon>
        <taxon>Micrococcales</taxon>
        <taxon>Microbacteriaceae</taxon>
        <taxon>Cryobacterium</taxon>
    </lineage>
</organism>
<dbReference type="InterPro" id="IPR050399">
    <property type="entry name" value="HPr"/>
</dbReference>
<evidence type="ECO:0000313" key="6">
    <source>
        <dbReference type="Proteomes" id="UP000297643"/>
    </source>
</evidence>
<evidence type="ECO:0000256" key="3">
    <source>
        <dbReference type="ARBA" id="ARBA00022683"/>
    </source>
</evidence>
<proteinExistence type="predicted"/>
<dbReference type="Gene3D" id="3.30.1340.10">
    <property type="entry name" value="HPr-like"/>
    <property type="match status" value="1"/>
</dbReference>
<dbReference type="InterPro" id="IPR035895">
    <property type="entry name" value="HPr-like_sf"/>
</dbReference>
<dbReference type="PANTHER" id="PTHR33705">
    <property type="entry name" value="PHOSPHOCARRIER PROTEIN HPR"/>
    <property type="match status" value="1"/>
</dbReference>
<comment type="subcellular location">
    <subcellularLocation>
        <location evidence="1">Cytoplasm</location>
    </subcellularLocation>
</comment>
<keyword evidence="3" id="KW-0598">Phosphotransferase system</keyword>
<dbReference type="PRINTS" id="PR00107">
    <property type="entry name" value="PHOSPHOCPHPR"/>
</dbReference>
<dbReference type="PANTHER" id="PTHR33705:SF2">
    <property type="entry name" value="PHOSPHOCARRIER PROTEIN NPR"/>
    <property type="match status" value="1"/>
</dbReference>
<dbReference type="GO" id="GO:0005737">
    <property type="term" value="C:cytoplasm"/>
    <property type="evidence" value="ECO:0007669"/>
    <property type="project" value="UniProtKB-SubCell"/>
</dbReference>
<evidence type="ECO:0000256" key="1">
    <source>
        <dbReference type="ARBA" id="ARBA00004496"/>
    </source>
</evidence>
<reference evidence="5 6" key="1">
    <citation type="submission" date="2019-03" db="EMBL/GenBank/DDBJ databases">
        <title>Genomics of glacier-inhabiting Cryobacterium strains.</title>
        <authorList>
            <person name="Liu Q."/>
            <person name="Xin Y.-H."/>
        </authorList>
    </citation>
    <scope>NUCLEOTIDE SEQUENCE [LARGE SCALE GENOMIC DNA]</scope>
    <source>
        <strain evidence="5 6">RHLT2-21</strain>
    </source>
</reference>
<keyword evidence="2" id="KW-0963">Cytoplasm</keyword>
<dbReference type="EMBL" id="SOFM01000021">
    <property type="protein sequence ID" value="TFC04570.1"/>
    <property type="molecule type" value="Genomic_DNA"/>
</dbReference>
<feature type="domain" description="HPr" evidence="4">
    <location>
        <begin position="1"/>
        <end position="89"/>
    </location>
</feature>
<dbReference type="CDD" id="cd00367">
    <property type="entry name" value="PTS-HPr_like"/>
    <property type="match status" value="1"/>
</dbReference>
<comment type="caution">
    <text evidence="5">The sequence shown here is derived from an EMBL/GenBank/DDBJ whole genome shotgun (WGS) entry which is preliminary data.</text>
</comment>
<sequence>MAERTVLIGSTHGLHARPARLFTQAASDSGLEVTLAAKGGTVADAASILGVISLGINFGDEVTLTAEGTDADLVLDTLAGLLTTDHDAQA</sequence>
<dbReference type="PROSITE" id="PS51350">
    <property type="entry name" value="PTS_HPR_DOM"/>
    <property type="match status" value="1"/>
</dbReference>
<evidence type="ECO:0000313" key="5">
    <source>
        <dbReference type="EMBL" id="TFC04570.1"/>
    </source>
</evidence>
<dbReference type="NCBIfam" id="TIGR01003">
    <property type="entry name" value="PTS_HPr_family"/>
    <property type="match status" value="1"/>
</dbReference>